<organism evidence="2 3">
    <name type="scientific">Sinisalibacter aestuarii</name>
    <dbReference type="NCBI Taxonomy" id="2949426"/>
    <lineage>
        <taxon>Bacteria</taxon>
        <taxon>Pseudomonadati</taxon>
        <taxon>Pseudomonadota</taxon>
        <taxon>Alphaproteobacteria</taxon>
        <taxon>Rhodobacterales</taxon>
        <taxon>Roseobacteraceae</taxon>
        <taxon>Sinisalibacter</taxon>
    </lineage>
</organism>
<feature type="transmembrane region" description="Helical" evidence="1">
    <location>
        <begin position="50"/>
        <end position="74"/>
    </location>
</feature>
<dbReference type="Proteomes" id="UP001144205">
    <property type="component" value="Unassembled WGS sequence"/>
</dbReference>
<comment type="caution">
    <text evidence="2">The sequence shown here is derived from an EMBL/GenBank/DDBJ whole genome shotgun (WGS) entry which is preliminary data.</text>
</comment>
<accession>A0ABQ5LW98</accession>
<protein>
    <recommendedName>
        <fullName evidence="4">Sugar transporter</fullName>
    </recommendedName>
</protein>
<keyword evidence="3" id="KW-1185">Reference proteome</keyword>
<dbReference type="RefSeq" id="WP_281842931.1">
    <property type="nucleotide sequence ID" value="NZ_BROH01000008.1"/>
</dbReference>
<gene>
    <name evidence="2" type="ORF">STA1M1_27620</name>
</gene>
<keyword evidence="1" id="KW-0472">Membrane</keyword>
<dbReference type="EMBL" id="BROH01000008">
    <property type="protein sequence ID" value="GKY88893.1"/>
    <property type="molecule type" value="Genomic_DNA"/>
</dbReference>
<evidence type="ECO:0000313" key="3">
    <source>
        <dbReference type="Proteomes" id="UP001144205"/>
    </source>
</evidence>
<proteinExistence type="predicted"/>
<feature type="transmembrane region" description="Helical" evidence="1">
    <location>
        <begin position="81"/>
        <end position="99"/>
    </location>
</feature>
<feature type="transmembrane region" description="Helical" evidence="1">
    <location>
        <begin position="7"/>
        <end position="30"/>
    </location>
</feature>
<evidence type="ECO:0008006" key="4">
    <source>
        <dbReference type="Google" id="ProtNLM"/>
    </source>
</evidence>
<evidence type="ECO:0000256" key="1">
    <source>
        <dbReference type="SAM" id="Phobius"/>
    </source>
</evidence>
<evidence type="ECO:0000313" key="2">
    <source>
        <dbReference type="EMBL" id="GKY88893.1"/>
    </source>
</evidence>
<feature type="transmembrane region" description="Helical" evidence="1">
    <location>
        <begin position="111"/>
        <end position="131"/>
    </location>
</feature>
<keyword evidence="1" id="KW-1133">Transmembrane helix</keyword>
<keyword evidence="1" id="KW-0812">Transmembrane</keyword>
<reference evidence="2" key="1">
    <citation type="journal article" date="2023" name="Int. J. Syst. Evol. Microbiol.">
        <title>Sinisalibacter aestuarii sp. nov., isolated from estuarine sediment of the Arakawa River.</title>
        <authorList>
            <person name="Arafat S.T."/>
            <person name="Hirano S."/>
            <person name="Sato A."/>
            <person name="Takeuchi K."/>
            <person name="Yasuda T."/>
            <person name="Terahara T."/>
            <person name="Hamada M."/>
            <person name="Kobayashi T."/>
        </authorList>
    </citation>
    <scope>NUCLEOTIDE SEQUENCE</scope>
    <source>
        <strain evidence="2">B-399</strain>
    </source>
</reference>
<name>A0ABQ5LW98_9RHOB</name>
<sequence>MKTPWHLWLIGVLSLLWNLGGVFDYLMSQLNVESYMGAMTPEQRAYFDGFPTWAVVFWALGVWGALAGSVLLLLRSRYAAAAFAVSLIGLLVNTIHLFASQGSAAVDLMGRGALAFTALLIVVALGLWLYARAMARRQVLR</sequence>